<comment type="caution">
    <text evidence="8">The sequence shown here is derived from an EMBL/GenBank/DDBJ whole genome shotgun (WGS) entry which is preliminary data.</text>
</comment>
<comment type="subcellular location">
    <subcellularLocation>
        <location evidence="1">Membrane</location>
        <topology evidence="1">Multi-pass membrane protein</topology>
    </subcellularLocation>
</comment>
<keyword evidence="4 5" id="KW-0472">Membrane</keyword>
<keyword evidence="3 5" id="KW-1133">Transmembrane helix</keyword>
<protein>
    <recommendedName>
        <fullName evidence="10">TM2 domain-containing protein</fullName>
    </recommendedName>
</protein>
<accession>A0A1A6BHN8</accession>
<feature type="transmembrane region" description="Helical" evidence="5">
    <location>
        <begin position="90"/>
        <end position="115"/>
    </location>
</feature>
<feature type="transmembrane region" description="Helical" evidence="5">
    <location>
        <begin position="59"/>
        <end position="78"/>
    </location>
</feature>
<evidence type="ECO:0000313" key="8">
    <source>
        <dbReference type="EMBL" id="OBS01845.1"/>
    </source>
</evidence>
<sequence>MRTMTRPSPPGWYPDPAGSGRRRYFDGARWGPLEPIPTRQLSINWNSQADSWYSRRSRIVAGLLQLFFGWHGLGRFYLGYYHLGAVQLTLGLVGLATTLLCYVGLIILVPLTIWVEIEAVMMLAGSIRDAEGYKLR</sequence>
<feature type="domain" description="DUF2510" evidence="7">
    <location>
        <begin position="10"/>
        <end position="31"/>
    </location>
</feature>
<dbReference type="OrthoDB" id="3430849at2"/>
<evidence type="ECO:0000256" key="5">
    <source>
        <dbReference type="SAM" id="Phobius"/>
    </source>
</evidence>
<keyword evidence="2 5" id="KW-0812">Transmembrane</keyword>
<evidence type="ECO:0008006" key="10">
    <source>
        <dbReference type="Google" id="ProtNLM"/>
    </source>
</evidence>
<dbReference type="InterPro" id="IPR007829">
    <property type="entry name" value="TM2"/>
</dbReference>
<gene>
    <name evidence="8" type="ORF">A9W98_17830</name>
</gene>
<evidence type="ECO:0000256" key="2">
    <source>
        <dbReference type="ARBA" id="ARBA00022692"/>
    </source>
</evidence>
<evidence type="ECO:0000259" key="7">
    <source>
        <dbReference type="Pfam" id="PF10708"/>
    </source>
</evidence>
<dbReference type="AlphaFoldDB" id="A0A1A6BHN8"/>
<evidence type="ECO:0000256" key="1">
    <source>
        <dbReference type="ARBA" id="ARBA00004141"/>
    </source>
</evidence>
<dbReference type="Proteomes" id="UP000093757">
    <property type="component" value="Unassembled WGS sequence"/>
</dbReference>
<dbReference type="Pfam" id="PF05154">
    <property type="entry name" value="TM2"/>
    <property type="match status" value="1"/>
</dbReference>
<dbReference type="EMBL" id="MAEM01000243">
    <property type="protein sequence ID" value="OBS01845.1"/>
    <property type="molecule type" value="Genomic_DNA"/>
</dbReference>
<evidence type="ECO:0000256" key="3">
    <source>
        <dbReference type="ARBA" id="ARBA00022989"/>
    </source>
</evidence>
<dbReference type="InterPro" id="IPR018929">
    <property type="entry name" value="DUF2510"/>
</dbReference>
<organism evidence="8 9">
    <name type="scientific">Mycobacterium gordonae</name>
    <dbReference type="NCBI Taxonomy" id="1778"/>
    <lineage>
        <taxon>Bacteria</taxon>
        <taxon>Bacillati</taxon>
        <taxon>Actinomycetota</taxon>
        <taxon>Actinomycetes</taxon>
        <taxon>Mycobacteriales</taxon>
        <taxon>Mycobacteriaceae</taxon>
        <taxon>Mycobacterium</taxon>
    </lineage>
</organism>
<evidence type="ECO:0000313" key="9">
    <source>
        <dbReference type="Proteomes" id="UP000093757"/>
    </source>
</evidence>
<dbReference type="Pfam" id="PF10708">
    <property type="entry name" value="DUF2510"/>
    <property type="match status" value="1"/>
</dbReference>
<dbReference type="GO" id="GO:0016020">
    <property type="term" value="C:membrane"/>
    <property type="evidence" value="ECO:0007669"/>
    <property type="project" value="UniProtKB-SubCell"/>
</dbReference>
<evidence type="ECO:0000256" key="4">
    <source>
        <dbReference type="ARBA" id="ARBA00023136"/>
    </source>
</evidence>
<evidence type="ECO:0000259" key="6">
    <source>
        <dbReference type="Pfam" id="PF05154"/>
    </source>
</evidence>
<feature type="domain" description="TM2" evidence="6">
    <location>
        <begin position="55"/>
        <end position="97"/>
    </location>
</feature>
<name>A0A1A6BHN8_MYCGO</name>
<reference evidence="8 9" key="1">
    <citation type="submission" date="2016-06" db="EMBL/GenBank/DDBJ databases">
        <authorList>
            <person name="Kjaerup R.B."/>
            <person name="Dalgaard T.S."/>
            <person name="Juul-Madsen H.R."/>
        </authorList>
    </citation>
    <scope>NUCLEOTIDE SEQUENCE [LARGE SCALE GENOMIC DNA]</scope>
    <source>
        <strain evidence="8 9">1245752.6</strain>
    </source>
</reference>
<proteinExistence type="predicted"/>